<accession>A0ABV0N9N3</accession>
<sequence>LAQPGLVQVGTESTCKAHCLQDNVKCWLTPFAIHHPPNPPVVSDLAVTQQAHSICRTLRSCTPCALKSVRPFFVFGFRSISSGPPVRSDPRLS</sequence>
<proteinExistence type="predicted"/>
<reference evidence="1 2" key="1">
    <citation type="submission" date="2021-06" db="EMBL/GenBank/DDBJ databases">
        <authorList>
            <person name="Palmer J.M."/>
        </authorList>
    </citation>
    <scope>NUCLEOTIDE SEQUENCE [LARGE SCALE GENOMIC DNA]</scope>
    <source>
        <strain evidence="1 2">GA_2019</strain>
        <tissue evidence="1">Muscle</tissue>
    </source>
</reference>
<evidence type="ECO:0000313" key="2">
    <source>
        <dbReference type="Proteomes" id="UP001476798"/>
    </source>
</evidence>
<comment type="caution">
    <text evidence="1">The sequence shown here is derived from an EMBL/GenBank/DDBJ whole genome shotgun (WGS) entry which is preliminary data.</text>
</comment>
<evidence type="ECO:0000313" key="1">
    <source>
        <dbReference type="EMBL" id="MEQ2168000.1"/>
    </source>
</evidence>
<name>A0ABV0N9N3_9TELE</name>
<dbReference type="Proteomes" id="UP001476798">
    <property type="component" value="Unassembled WGS sequence"/>
</dbReference>
<evidence type="ECO:0008006" key="3">
    <source>
        <dbReference type="Google" id="ProtNLM"/>
    </source>
</evidence>
<feature type="non-terminal residue" evidence="1">
    <location>
        <position position="1"/>
    </location>
</feature>
<keyword evidence="2" id="KW-1185">Reference proteome</keyword>
<protein>
    <recommendedName>
        <fullName evidence="3">Apple domain-containing protein</fullName>
    </recommendedName>
</protein>
<dbReference type="EMBL" id="JAHRIO010030549">
    <property type="protein sequence ID" value="MEQ2168000.1"/>
    <property type="molecule type" value="Genomic_DNA"/>
</dbReference>
<gene>
    <name evidence="1" type="ORF">GOODEAATRI_009852</name>
</gene>
<organism evidence="1 2">
    <name type="scientific">Goodea atripinnis</name>
    <dbReference type="NCBI Taxonomy" id="208336"/>
    <lineage>
        <taxon>Eukaryota</taxon>
        <taxon>Metazoa</taxon>
        <taxon>Chordata</taxon>
        <taxon>Craniata</taxon>
        <taxon>Vertebrata</taxon>
        <taxon>Euteleostomi</taxon>
        <taxon>Actinopterygii</taxon>
        <taxon>Neopterygii</taxon>
        <taxon>Teleostei</taxon>
        <taxon>Neoteleostei</taxon>
        <taxon>Acanthomorphata</taxon>
        <taxon>Ovalentaria</taxon>
        <taxon>Atherinomorphae</taxon>
        <taxon>Cyprinodontiformes</taxon>
        <taxon>Goodeidae</taxon>
        <taxon>Goodea</taxon>
    </lineage>
</organism>